<reference evidence="1 2" key="1">
    <citation type="submission" date="2018-11" db="EMBL/GenBank/DDBJ databases">
        <authorList>
            <consortium name="Pathogen Informatics"/>
        </authorList>
    </citation>
    <scope>NUCLEOTIDE SEQUENCE [LARGE SCALE GENOMIC DNA]</scope>
</reference>
<dbReference type="AlphaFoldDB" id="A0A3P7NNU2"/>
<dbReference type="OrthoDB" id="6281167at2759"/>
<dbReference type="EMBL" id="UYRU01050310">
    <property type="protein sequence ID" value="VDN10939.1"/>
    <property type="molecule type" value="Genomic_DNA"/>
</dbReference>
<dbReference type="Proteomes" id="UP000281553">
    <property type="component" value="Unassembled WGS sequence"/>
</dbReference>
<organism evidence="1 2">
    <name type="scientific">Dibothriocephalus latus</name>
    <name type="common">Fish tapeworm</name>
    <name type="synonym">Diphyllobothrium latum</name>
    <dbReference type="NCBI Taxonomy" id="60516"/>
    <lineage>
        <taxon>Eukaryota</taxon>
        <taxon>Metazoa</taxon>
        <taxon>Spiralia</taxon>
        <taxon>Lophotrochozoa</taxon>
        <taxon>Platyhelminthes</taxon>
        <taxon>Cestoda</taxon>
        <taxon>Eucestoda</taxon>
        <taxon>Diphyllobothriidea</taxon>
        <taxon>Diphyllobothriidae</taxon>
        <taxon>Dibothriocephalus</taxon>
    </lineage>
</organism>
<sequence length="144" mass="16338">MSKRADRSTYGVNGISIFSPFCPERSLPSPEVFVPPDEITDEEVEYYQMSEEDMEMLTRLIALEQEMLLCPEAAGLPISYHAADVLARIRVDDKIDHQIAKTPQVLVKLQYSSWDHGGSYINTKTEDLQGSFPLMLLYGRKHGK</sequence>
<evidence type="ECO:0000313" key="1">
    <source>
        <dbReference type="EMBL" id="VDN10939.1"/>
    </source>
</evidence>
<proteinExistence type="predicted"/>
<accession>A0A3P7NNU2</accession>
<evidence type="ECO:0000313" key="2">
    <source>
        <dbReference type="Proteomes" id="UP000281553"/>
    </source>
</evidence>
<name>A0A3P7NNU2_DIBLA</name>
<keyword evidence="2" id="KW-1185">Reference proteome</keyword>
<protein>
    <submittedName>
        <fullName evidence="1">Uncharacterized protein</fullName>
    </submittedName>
</protein>
<gene>
    <name evidence="1" type="ORF">DILT_LOCUS6770</name>
</gene>